<evidence type="ECO:0000313" key="3">
    <source>
        <dbReference type="Proteomes" id="UP001382904"/>
    </source>
</evidence>
<keyword evidence="3" id="KW-1185">Reference proteome</keyword>
<protein>
    <submittedName>
        <fullName evidence="2">Uncharacterized protein</fullName>
    </submittedName>
</protein>
<sequence>MAGVFIFGNSSTTAGADAAPGQELPQPQSTSIYPIKWPAWENQPTPRPEPTVSYPIVFPTTASGR</sequence>
<dbReference type="Proteomes" id="UP001382904">
    <property type="component" value="Unassembled WGS sequence"/>
</dbReference>
<evidence type="ECO:0000256" key="1">
    <source>
        <dbReference type="SAM" id="MobiDB-lite"/>
    </source>
</evidence>
<dbReference type="EMBL" id="JBBKAM010000002">
    <property type="protein sequence ID" value="MEJ8643317.1"/>
    <property type="molecule type" value="Genomic_DNA"/>
</dbReference>
<reference evidence="2 3" key="1">
    <citation type="submission" date="2024-03" db="EMBL/GenBank/DDBJ databases">
        <title>Novel Streptomyces species of biotechnological and ecological value are a feature of Machair soil.</title>
        <authorList>
            <person name="Prole J.R."/>
            <person name="Goodfellow M."/>
            <person name="Allenby N."/>
            <person name="Ward A.C."/>
        </authorList>
    </citation>
    <scope>NUCLEOTIDE SEQUENCE [LARGE SCALE GENOMIC DNA]</scope>
    <source>
        <strain evidence="2 3">MS1.HAVA.3</strain>
    </source>
</reference>
<gene>
    <name evidence="2" type="ORF">WKI68_21850</name>
</gene>
<name>A0ABU8U601_9ACTN</name>
<evidence type="ECO:0000313" key="2">
    <source>
        <dbReference type="EMBL" id="MEJ8643317.1"/>
    </source>
</evidence>
<organism evidence="2 3">
    <name type="scientific">Streptomyces caledonius</name>
    <dbReference type="NCBI Taxonomy" id="3134107"/>
    <lineage>
        <taxon>Bacteria</taxon>
        <taxon>Bacillati</taxon>
        <taxon>Actinomycetota</taxon>
        <taxon>Actinomycetes</taxon>
        <taxon>Kitasatosporales</taxon>
        <taxon>Streptomycetaceae</taxon>
        <taxon>Streptomyces</taxon>
    </lineage>
</organism>
<proteinExistence type="predicted"/>
<accession>A0ABU8U601</accession>
<comment type="caution">
    <text evidence="2">The sequence shown here is derived from an EMBL/GenBank/DDBJ whole genome shotgun (WGS) entry which is preliminary data.</text>
</comment>
<feature type="region of interest" description="Disordered" evidence="1">
    <location>
        <begin position="1"/>
        <end position="65"/>
    </location>
</feature>